<evidence type="ECO:0000313" key="3">
    <source>
        <dbReference type="Proteomes" id="UP000631300"/>
    </source>
</evidence>
<feature type="transmembrane region" description="Helical" evidence="1">
    <location>
        <begin position="15"/>
        <end position="36"/>
    </location>
</feature>
<keyword evidence="1" id="KW-0812">Transmembrane</keyword>
<keyword evidence="1" id="KW-1133">Transmembrane helix</keyword>
<reference evidence="2" key="1">
    <citation type="journal article" date="2014" name="Int. J. Syst. Evol. Microbiol.">
        <title>Complete genome sequence of Corynebacterium casei LMG S-19264T (=DSM 44701T), isolated from a smear-ripened cheese.</title>
        <authorList>
            <consortium name="US DOE Joint Genome Institute (JGI-PGF)"/>
            <person name="Walter F."/>
            <person name="Albersmeier A."/>
            <person name="Kalinowski J."/>
            <person name="Ruckert C."/>
        </authorList>
    </citation>
    <scope>NUCLEOTIDE SEQUENCE</scope>
    <source>
        <strain evidence="2">KCTC 22164</strain>
    </source>
</reference>
<sequence length="260" mass="28657">MQLLPDPLMTFYQSLMWLHIGTGVIALITFWLPLMVPRGSKPHKRFGAWYITSMYIICGTGAIMATMVLISPQYFKPDLFNQASDIAATEAGVRRFWFFLLFLCVFIFTGLRQALFALNEQPGLRSGQTWRPKLLPALLLGVSLMLGVLAVSASHILFAVFSLLGVVNALSMLRYLLKASVTRKQQIIEHIGSICGTGIGVFTAFFAFGGRTLFDGLGQWQLAFWIIPGIVGTGLIAYAVRPYKGARSALLPTGTSQSRN</sequence>
<reference evidence="2" key="2">
    <citation type="submission" date="2020-09" db="EMBL/GenBank/DDBJ databases">
        <authorList>
            <person name="Sun Q."/>
            <person name="Kim S."/>
        </authorList>
    </citation>
    <scope>NUCLEOTIDE SEQUENCE</scope>
    <source>
        <strain evidence="2">KCTC 22164</strain>
    </source>
</reference>
<dbReference type="Proteomes" id="UP000631300">
    <property type="component" value="Unassembled WGS sequence"/>
</dbReference>
<name>A0A918MW01_9ALTE</name>
<feature type="transmembrane region" description="Helical" evidence="1">
    <location>
        <begin position="156"/>
        <end position="176"/>
    </location>
</feature>
<keyword evidence="1" id="KW-0472">Membrane</keyword>
<evidence type="ECO:0000313" key="2">
    <source>
        <dbReference type="EMBL" id="GGW75267.1"/>
    </source>
</evidence>
<protein>
    <submittedName>
        <fullName evidence="2">Membrane protein</fullName>
    </submittedName>
</protein>
<dbReference type="EMBL" id="BMXP01000001">
    <property type="protein sequence ID" value="GGW75267.1"/>
    <property type="molecule type" value="Genomic_DNA"/>
</dbReference>
<keyword evidence="3" id="KW-1185">Reference proteome</keyword>
<gene>
    <name evidence="2" type="ORF">GCM10007391_04390</name>
</gene>
<feature type="transmembrane region" description="Helical" evidence="1">
    <location>
        <begin position="48"/>
        <end position="70"/>
    </location>
</feature>
<dbReference type="AlphaFoldDB" id="A0A918MW01"/>
<feature type="transmembrane region" description="Helical" evidence="1">
    <location>
        <begin position="220"/>
        <end position="240"/>
    </location>
</feature>
<feature type="transmembrane region" description="Helical" evidence="1">
    <location>
        <begin position="130"/>
        <end position="150"/>
    </location>
</feature>
<comment type="caution">
    <text evidence="2">The sequence shown here is derived from an EMBL/GenBank/DDBJ whole genome shotgun (WGS) entry which is preliminary data.</text>
</comment>
<accession>A0A918MW01</accession>
<feature type="transmembrane region" description="Helical" evidence="1">
    <location>
        <begin position="188"/>
        <end position="208"/>
    </location>
</feature>
<dbReference type="RefSeq" id="WP_189403443.1">
    <property type="nucleotide sequence ID" value="NZ_BMXP01000001.1"/>
</dbReference>
<proteinExistence type="predicted"/>
<evidence type="ECO:0000256" key="1">
    <source>
        <dbReference type="SAM" id="Phobius"/>
    </source>
</evidence>
<organism evidence="2 3">
    <name type="scientific">Alteromonas halophila</name>
    <dbReference type="NCBI Taxonomy" id="516698"/>
    <lineage>
        <taxon>Bacteria</taxon>
        <taxon>Pseudomonadati</taxon>
        <taxon>Pseudomonadota</taxon>
        <taxon>Gammaproteobacteria</taxon>
        <taxon>Alteromonadales</taxon>
        <taxon>Alteromonadaceae</taxon>
        <taxon>Alteromonas/Salinimonas group</taxon>
        <taxon>Alteromonas</taxon>
    </lineage>
</organism>
<feature type="transmembrane region" description="Helical" evidence="1">
    <location>
        <begin position="96"/>
        <end position="118"/>
    </location>
</feature>